<feature type="region of interest" description="Disordered" evidence="2">
    <location>
        <begin position="408"/>
        <end position="429"/>
    </location>
</feature>
<feature type="compositionally biased region" description="Polar residues" evidence="2">
    <location>
        <begin position="340"/>
        <end position="351"/>
    </location>
</feature>
<feature type="region of interest" description="Disordered" evidence="2">
    <location>
        <begin position="274"/>
        <end position="293"/>
    </location>
</feature>
<feature type="region of interest" description="Disordered" evidence="2">
    <location>
        <begin position="51"/>
        <end position="87"/>
    </location>
</feature>
<gene>
    <name evidence="3" type="ORF">NP493_55g04029</name>
</gene>
<reference evidence="3" key="1">
    <citation type="journal article" date="2023" name="Mol. Biol. Evol.">
        <title>Third-Generation Sequencing Reveals the Adaptive Role of the Epigenome in Three Deep-Sea Polychaetes.</title>
        <authorList>
            <person name="Perez M."/>
            <person name="Aroh O."/>
            <person name="Sun Y."/>
            <person name="Lan Y."/>
            <person name="Juniper S.K."/>
            <person name="Young C.R."/>
            <person name="Angers B."/>
            <person name="Qian P.Y."/>
        </authorList>
    </citation>
    <scope>NUCLEOTIDE SEQUENCE</scope>
    <source>
        <strain evidence="3">R07B-5</strain>
    </source>
</reference>
<feature type="region of interest" description="Disordered" evidence="2">
    <location>
        <begin position="311"/>
        <end position="373"/>
    </location>
</feature>
<dbReference type="EMBL" id="JAODUO010000056">
    <property type="protein sequence ID" value="KAK2191228.1"/>
    <property type="molecule type" value="Genomic_DNA"/>
</dbReference>
<organism evidence="3 4">
    <name type="scientific">Ridgeia piscesae</name>
    <name type="common">Tubeworm</name>
    <dbReference type="NCBI Taxonomy" id="27915"/>
    <lineage>
        <taxon>Eukaryota</taxon>
        <taxon>Metazoa</taxon>
        <taxon>Spiralia</taxon>
        <taxon>Lophotrochozoa</taxon>
        <taxon>Annelida</taxon>
        <taxon>Polychaeta</taxon>
        <taxon>Sedentaria</taxon>
        <taxon>Canalipalpata</taxon>
        <taxon>Sabellida</taxon>
        <taxon>Siboglinidae</taxon>
        <taxon>Ridgeia</taxon>
    </lineage>
</organism>
<accession>A0AAD9UIX5</accession>
<dbReference type="Proteomes" id="UP001209878">
    <property type="component" value="Unassembled WGS sequence"/>
</dbReference>
<keyword evidence="4" id="KW-1185">Reference proteome</keyword>
<comment type="caution">
    <text evidence="3">The sequence shown here is derived from an EMBL/GenBank/DDBJ whole genome shotgun (WGS) entry which is preliminary data.</text>
</comment>
<feature type="coiled-coil region" evidence="1">
    <location>
        <begin position="523"/>
        <end position="564"/>
    </location>
</feature>
<evidence type="ECO:0000313" key="4">
    <source>
        <dbReference type="Proteomes" id="UP001209878"/>
    </source>
</evidence>
<keyword evidence="1" id="KW-0175">Coiled coil</keyword>
<sequence>MDDAMWSVWMMPCGQKMGTKDSDDPMDLGPFFQSYVLQNPFSSLMVTPKKEDKGKCNAHKPKSTTPTMPSTPHDTKRRVPVLPPASENGRIKPPVVDIALVDTPKAHIGSNFHFAMMLRHFKVSDIHRDIQKWLWDEYRYVKEYAGQLPQAELLTTVQKQFPELTSSVLSRVMKFTFPTCPKTLNKLGTFYTGLVRRPKVEDYHNVDALRAADHVHSTSCSVDVAASVYQVSEAVVASIHFWRNFPATSLHSLLRVPNTGETCDDNSIDSATCHQTADASDSDISDSPSRLSQHKPQYVCQELHFRGTNGVSGVANGNSNTDHCMDSWTGGDGPADSTDSRGSTASNQSQTRPKRRRSSSGGADVPEKRIKPENGTGEWCIRLTHVNDEEPCHVEPCHVAVKEEHIDPAYNDDITGSTQSSERRTTDSRLACPTVSSYRGDLSRDRISATASCARQQNNSFAISSSAVSEPGNSRSSTINQTSAFGMVSSCTDVATVDVTSSMSPRETIHRHTDDGASLLQSHQMLQRRVEDTQRHLLEQQEDNARLTRELAAAKRRIQLLDQSLEARNTQLTQLAEEFFAFGDKFQQLSRHFQLALIGITDHGDGAK</sequence>
<feature type="compositionally biased region" description="Low complexity" evidence="2">
    <location>
        <begin position="63"/>
        <end position="72"/>
    </location>
</feature>
<feature type="compositionally biased region" description="Low complexity" evidence="2">
    <location>
        <begin position="311"/>
        <end position="321"/>
    </location>
</feature>
<dbReference type="AlphaFoldDB" id="A0AAD9UIX5"/>
<protein>
    <submittedName>
        <fullName evidence="3">Uncharacterized protein</fullName>
    </submittedName>
</protein>
<evidence type="ECO:0000256" key="2">
    <source>
        <dbReference type="SAM" id="MobiDB-lite"/>
    </source>
</evidence>
<name>A0AAD9UIX5_RIDPI</name>
<evidence type="ECO:0000313" key="3">
    <source>
        <dbReference type="EMBL" id="KAK2191228.1"/>
    </source>
</evidence>
<evidence type="ECO:0000256" key="1">
    <source>
        <dbReference type="SAM" id="Coils"/>
    </source>
</evidence>
<proteinExistence type="predicted"/>